<dbReference type="Proteomes" id="UP001232536">
    <property type="component" value="Unassembled WGS sequence"/>
</dbReference>
<dbReference type="SUPFAM" id="SSF47384">
    <property type="entry name" value="Homodimeric domain of signal transducing histidine kinase"/>
    <property type="match status" value="1"/>
</dbReference>
<sequence length="428" mass="43990">MRRRIVRVSVAVTALAVLLFGVPLAIAAVQLVRSTLVNELERTALAASGQVNPSLGEGDALELPDPPPGGELGVYDPAGDRVAGTGPSRADGVATAALGGATRDVERGGQVLVAVPIRDAEQVVGALRVTSAPRVSWLRIAQVLGAMIAGAALAIAVAWAVASRASRRLAAPLEEIARVSARHADGDLAARAPTSGIPETDEVAEAVNSAAVTVSEVLARERSFSAEASHQLRTPLTRVRWGLEAALAEGDLRPAVEEAVREVAALDEGVTALLELARPTSAREHTDLSALIEDLAHSHRGPLAAANRPLSLDVPAGRWVAAIAPGAARHVVQVLLENADRHGAGQVTVRLRDAAGTDATSSTIALDVLDEGTFAAPWPDAAASTGPGIGLPLAVRLADDAGGRLVLASRDPTTVTLLVPRPGDVQVR</sequence>
<dbReference type="PANTHER" id="PTHR45436:SF5">
    <property type="entry name" value="SENSOR HISTIDINE KINASE TRCS"/>
    <property type="match status" value="1"/>
</dbReference>
<organism evidence="14 15">
    <name type="scientific">Actinotalea lenta</name>
    <dbReference type="NCBI Taxonomy" id="3064654"/>
    <lineage>
        <taxon>Bacteria</taxon>
        <taxon>Bacillati</taxon>
        <taxon>Actinomycetota</taxon>
        <taxon>Actinomycetes</taxon>
        <taxon>Micrococcales</taxon>
        <taxon>Cellulomonadaceae</taxon>
        <taxon>Actinotalea</taxon>
    </lineage>
</organism>
<dbReference type="SUPFAM" id="SSF55874">
    <property type="entry name" value="ATPase domain of HSP90 chaperone/DNA topoisomerase II/histidine kinase"/>
    <property type="match status" value="1"/>
</dbReference>
<dbReference type="CDD" id="cd06225">
    <property type="entry name" value="HAMP"/>
    <property type="match status" value="1"/>
</dbReference>
<name>A0ABT9D8E4_9CELL</name>
<evidence type="ECO:0000256" key="7">
    <source>
        <dbReference type="ARBA" id="ARBA00022777"/>
    </source>
</evidence>
<dbReference type="InterPro" id="IPR050428">
    <property type="entry name" value="TCS_sensor_his_kinase"/>
</dbReference>
<evidence type="ECO:0000256" key="9">
    <source>
        <dbReference type="ARBA" id="ARBA00023012"/>
    </source>
</evidence>
<dbReference type="Gene3D" id="1.10.287.130">
    <property type="match status" value="1"/>
</dbReference>
<evidence type="ECO:0000313" key="14">
    <source>
        <dbReference type="EMBL" id="MDO8107167.1"/>
    </source>
</evidence>
<comment type="caution">
    <text evidence="14">The sequence shown here is derived from an EMBL/GenBank/DDBJ whole genome shotgun (WGS) entry which is preliminary data.</text>
</comment>
<dbReference type="CDD" id="cd00082">
    <property type="entry name" value="HisKA"/>
    <property type="match status" value="1"/>
</dbReference>
<dbReference type="InterPro" id="IPR003594">
    <property type="entry name" value="HATPase_dom"/>
</dbReference>
<dbReference type="RefSeq" id="WP_304600801.1">
    <property type="nucleotide sequence ID" value="NZ_JAUQYP010000001.1"/>
</dbReference>
<dbReference type="PANTHER" id="PTHR45436">
    <property type="entry name" value="SENSOR HISTIDINE KINASE YKOH"/>
    <property type="match status" value="1"/>
</dbReference>
<dbReference type="Gene3D" id="6.10.340.10">
    <property type="match status" value="1"/>
</dbReference>
<keyword evidence="7 14" id="KW-0418">Kinase</keyword>
<evidence type="ECO:0000313" key="15">
    <source>
        <dbReference type="Proteomes" id="UP001232536"/>
    </source>
</evidence>
<comment type="catalytic activity">
    <reaction evidence="1">
        <text>ATP + protein L-histidine = ADP + protein N-phospho-L-histidine.</text>
        <dbReference type="EC" id="2.7.13.3"/>
    </reaction>
</comment>
<evidence type="ECO:0000256" key="6">
    <source>
        <dbReference type="ARBA" id="ARBA00022692"/>
    </source>
</evidence>
<feature type="transmembrane region" description="Helical" evidence="11">
    <location>
        <begin position="140"/>
        <end position="162"/>
    </location>
</feature>
<evidence type="ECO:0000256" key="5">
    <source>
        <dbReference type="ARBA" id="ARBA00022679"/>
    </source>
</evidence>
<keyword evidence="4" id="KW-0597">Phosphoprotein</keyword>
<evidence type="ECO:0000256" key="3">
    <source>
        <dbReference type="ARBA" id="ARBA00012438"/>
    </source>
</evidence>
<feature type="domain" description="HAMP" evidence="13">
    <location>
        <begin position="167"/>
        <end position="219"/>
    </location>
</feature>
<evidence type="ECO:0000256" key="2">
    <source>
        <dbReference type="ARBA" id="ARBA00004236"/>
    </source>
</evidence>
<dbReference type="GO" id="GO:0016301">
    <property type="term" value="F:kinase activity"/>
    <property type="evidence" value="ECO:0007669"/>
    <property type="project" value="UniProtKB-KW"/>
</dbReference>
<dbReference type="EMBL" id="JAUQYP010000001">
    <property type="protein sequence ID" value="MDO8107167.1"/>
    <property type="molecule type" value="Genomic_DNA"/>
</dbReference>
<evidence type="ECO:0000259" key="12">
    <source>
        <dbReference type="PROSITE" id="PS50109"/>
    </source>
</evidence>
<evidence type="ECO:0000256" key="11">
    <source>
        <dbReference type="SAM" id="Phobius"/>
    </source>
</evidence>
<evidence type="ECO:0000256" key="10">
    <source>
        <dbReference type="SAM" id="MobiDB-lite"/>
    </source>
</evidence>
<dbReference type="SMART" id="SM00304">
    <property type="entry name" value="HAMP"/>
    <property type="match status" value="1"/>
</dbReference>
<evidence type="ECO:0000256" key="4">
    <source>
        <dbReference type="ARBA" id="ARBA00022553"/>
    </source>
</evidence>
<keyword evidence="15" id="KW-1185">Reference proteome</keyword>
<dbReference type="SMART" id="SM00387">
    <property type="entry name" value="HATPase_c"/>
    <property type="match status" value="1"/>
</dbReference>
<dbReference type="InterPro" id="IPR005467">
    <property type="entry name" value="His_kinase_dom"/>
</dbReference>
<reference evidence="14 15" key="1">
    <citation type="submission" date="2023-07" db="EMBL/GenBank/DDBJ databases">
        <title>Description of novel actinomycetes strains, isolated from tidal flat sediment.</title>
        <authorList>
            <person name="Lu C."/>
        </authorList>
    </citation>
    <scope>NUCLEOTIDE SEQUENCE [LARGE SCALE GENOMIC DNA]</scope>
    <source>
        <strain evidence="14 15">SYSU T00b441</strain>
    </source>
</reference>
<dbReference type="Gene3D" id="3.30.565.10">
    <property type="entry name" value="Histidine kinase-like ATPase, C-terminal domain"/>
    <property type="match status" value="1"/>
</dbReference>
<feature type="region of interest" description="Disordered" evidence="10">
    <location>
        <begin position="56"/>
        <end position="81"/>
    </location>
</feature>
<dbReference type="Pfam" id="PF00672">
    <property type="entry name" value="HAMP"/>
    <property type="match status" value="1"/>
</dbReference>
<dbReference type="Pfam" id="PF02518">
    <property type="entry name" value="HATPase_c"/>
    <property type="match status" value="1"/>
</dbReference>
<gene>
    <name evidence="14" type="ORF">Q6348_08155</name>
</gene>
<dbReference type="Pfam" id="PF00512">
    <property type="entry name" value="HisKA"/>
    <property type="match status" value="1"/>
</dbReference>
<keyword evidence="6 11" id="KW-0812">Transmembrane</keyword>
<keyword evidence="8 11" id="KW-1133">Transmembrane helix</keyword>
<protein>
    <recommendedName>
        <fullName evidence="3">histidine kinase</fullName>
        <ecNumber evidence="3">2.7.13.3</ecNumber>
    </recommendedName>
</protein>
<comment type="subcellular location">
    <subcellularLocation>
        <location evidence="2">Cell membrane</location>
    </subcellularLocation>
</comment>
<evidence type="ECO:0000256" key="8">
    <source>
        <dbReference type="ARBA" id="ARBA00022989"/>
    </source>
</evidence>
<dbReference type="InterPro" id="IPR036097">
    <property type="entry name" value="HisK_dim/P_sf"/>
</dbReference>
<dbReference type="InterPro" id="IPR003661">
    <property type="entry name" value="HisK_dim/P_dom"/>
</dbReference>
<dbReference type="InterPro" id="IPR003660">
    <property type="entry name" value="HAMP_dom"/>
</dbReference>
<evidence type="ECO:0000259" key="13">
    <source>
        <dbReference type="PROSITE" id="PS50885"/>
    </source>
</evidence>
<dbReference type="EC" id="2.7.13.3" evidence="3"/>
<keyword evidence="11" id="KW-0472">Membrane</keyword>
<dbReference type="SMART" id="SM00388">
    <property type="entry name" value="HisKA"/>
    <property type="match status" value="1"/>
</dbReference>
<accession>A0ABT9D8E4</accession>
<dbReference type="PROSITE" id="PS50885">
    <property type="entry name" value="HAMP"/>
    <property type="match status" value="1"/>
</dbReference>
<dbReference type="PROSITE" id="PS50109">
    <property type="entry name" value="HIS_KIN"/>
    <property type="match status" value="1"/>
</dbReference>
<feature type="domain" description="Histidine kinase" evidence="12">
    <location>
        <begin position="227"/>
        <end position="423"/>
    </location>
</feature>
<keyword evidence="9" id="KW-0902">Two-component regulatory system</keyword>
<keyword evidence="5" id="KW-0808">Transferase</keyword>
<dbReference type="InterPro" id="IPR036890">
    <property type="entry name" value="HATPase_C_sf"/>
</dbReference>
<evidence type="ECO:0000256" key="1">
    <source>
        <dbReference type="ARBA" id="ARBA00000085"/>
    </source>
</evidence>
<proteinExistence type="predicted"/>